<feature type="compositionally biased region" description="Basic and acidic residues" evidence="1">
    <location>
        <begin position="958"/>
        <end position="970"/>
    </location>
</feature>
<keyword evidence="2" id="KW-0472">Membrane</keyword>
<evidence type="ECO:0000256" key="2">
    <source>
        <dbReference type="SAM" id="Phobius"/>
    </source>
</evidence>
<protein>
    <submittedName>
        <fullName evidence="3">NADP dehydrogenase [ubiquinone] iron-sulfur protein 2, mitochondrial</fullName>
    </submittedName>
</protein>
<evidence type="ECO:0000256" key="1">
    <source>
        <dbReference type="SAM" id="MobiDB-lite"/>
    </source>
</evidence>
<sequence length="1074" mass="118377">MSTSAGQCTFPNDLQGQWLASNMGNVNFTSDQLEGYLACKFVDRDICVGVPTTWECFQTDGGDQYVLRTPSYTESGVLGRLYMCLYLVSLSSTKYLFYQGPQADHPSQRLSFVVGVADGQADPAMSDVCDLVSPFEPTRHHILVREDSTTSAKSFCPTEFLASFSPAANSTGCTSDINSCETQTDVVVSNTTCSPRVLFTDNGTLSCLHSLADGEIVYVTLYNQDESADGNNTYQFTCVAILLENNQVFLNQNPMDCDGFSVPTNSSADYTLDPNSILCTFESALQGSWVSNRKGQLTISTDMVSGFEPYGSSCTTCSGQPTEFECYQQLGTVYLIRSARTFINSQSVRIYVCVDTTFISSVKYIYYQAHSTTDSNLGDYLTTLNAAQPVNSLTEVCTQSTPYPAALYSVLLNAASPRSGADICPEDLQAIYNTSISTCDYTLSVCEVDTQVQLSSTACETLPFYTVGGVLSCIYSTTDGSITYLTLLNHDSSFNDNTTYQFTCIASTRSSTALQFTETPGGCVEGQSVTTVNTTQGNAHVFLYLASSTFPWIIIIGVAAGLIGLIVLILLIWYCCCGRECLAKRRERRRKAREGMDEESIIGSNDKSDEGDGEGKSQYGGSESGDVKGERKFMDIFTIAKGNDPTVKRHKKSKLKKRRHKKGKDGDKGEEGETSSEGSGSSYSDDFTSDEDAADSDESLSSQARFRKMFGSRYNLHVALAWAERQNDPELVQDEHGPRSRKIHEMEDMLRSQDNPPLPSGRSHPPGKIVSAAAVLGPDGWKKSKASGRRGRRKKRDRKRDGRAESSPRKDNKKGSRGIRGRSKKLDPLDLQGDPKGRRGDQALPKGPFPLLNGQVEFLAQYQAYTNTRGQLEDEGFFEAQDEKPKLAEEKFGFKEQEEVLNPPPKVREIFVEEEDFAKVAAEAGQKERLKSERRVVIVSQPPSSTVIPESDDADTGVDTHFDSRENTESDIRARETEHVYAPDDTPIKVIPVLPISRASYSSSSLWTVWSSVVVTPRRDFSRFPPTFKLLVDELVTITTVFTEAWKCCPNWTDHSYVTGKESITASNRSVHCV</sequence>
<feature type="region of interest" description="Disordered" evidence="1">
    <location>
        <begin position="587"/>
        <end position="627"/>
    </location>
</feature>
<comment type="caution">
    <text evidence="3">The sequence shown here is derived from an EMBL/GenBank/DDBJ whole genome shotgun (WGS) entry which is preliminary data.</text>
</comment>
<feature type="compositionally biased region" description="Basic and acidic residues" evidence="1">
    <location>
        <begin position="606"/>
        <end position="615"/>
    </location>
</feature>
<feature type="compositionally biased region" description="Basic residues" evidence="1">
    <location>
        <begin position="783"/>
        <end position="798"/>
    </location>
</feature>
<feature type="compositionally biased region" description="Basic and acidic residues" evidence="1">
    <location>
        <begin position="824"/>
        <end position="841"/>
    </location>
</feature>
<keyword evidence="2" id="KW-1133">Transmembrane helix</keyword>
<feature type="compositionally biased region" description="Basic and acidic residues" evidence="1">
    <location>
        <begin position="725"/>
        <end position="751"/>
    </location>
</feature>
<evidence type="ECO:0000313" key="3">
    <source>
        <dbReference type="EMBL" id="GFN88127.1"/>
    </source>
</evidence>
<dbReference type="AlphaFoldDB" id="A0AAV3Z044"/>
<feature type="compositionally biased region" description="Basic and acidic residues" evidence="1">
    <location>
        <begin position="799"/>
        <end position="814"/>
    </location>
</feature>
<dbReference type="EMBL" id="BLXT01001839">
    <property type="protein sequence ID" value="GFN88127.1"/>
    <property type="molecule type" value="Genomic_DNA"/>
</dbReference>
<feature type="transmembrane region" description="Helical" evidence="2">
    <location>
        <begin position="550"/>
        <end position="576"/>
    </location>
</feature>
<feature type="compositionally biased region" description="Basic residues" evidence="1">
    <location>
        <begin position="648"/>
        <end position="663"/>
    </location>
</feature>
<reference evidence="3 4" key="1">
    <citation type="journal article" date="2021" name="Elife">
        <title>Chloroplast acquisition without the gene transfer in kleptoplastic sea slugs, Plakobranchus ocellatus.</title>
        <authorList>
            <person name="Maeda T."/>
            <person name="Takahashi S."/>
            <person name="Yoshida T."/>
            <person name="Shimamura S."/>
            <person name="Takaki Y."/>
            <person name="Nagai Y."/>
            <person name="Toyoda A."/>
            <person name="Suzuki Y."/>
            <person name="Arimoto A."/>
            <person name="Ishii H."/>
            <person name="Satoh N."/>
            <person name="Nishiyama T."/>
            <person name="Hasebe M."/>
            <person name="Maruyama T."/>
            <person name="Minagawa J."/>
            <person name="Obokata J."/>
            <person name="Shigenobu S."/>
        </authorList>
    </citation>
    <scope>NUCLEOTIDE SEQUENCE [LARGE SCALE GENOMIC DNA]</scope>
</reference>
<proteinExistence type="predicted"/>
<feature type="region of interest" description="Disordered" evidence="1">
    <location>
        <begin position="723"/>
        <end position="850"/>
    </location>
</feature>
<dbReference type="Proteomes" id="UP000735302">
    <property type="component" value="Unassembled WGS sequence"/>
</dbReference>
<gene>
    <name evidence="3" type="ORF">PoB_001463300</name>
</gene>
<keyword evidence="2" id="KW-0812">Transmembrane</keyword>
<keyword evidence="4" id="KW-1185">Reference proteome</keyword>
<feature type="region of interest" description="Disordered" evidence="1">
    <location>
        <begin position="944"/>
        <end position="970"/>
    </location>
</feature>
<name>A0AAV3Z044_9GAST</name>
<feature type="compositionally biased region" description="Acidic residues" evidence="1">
    <location>
        <begin position="687"/>
        <end position="698"/>
    </location>
</feature>
<feature type="compositionally biased region" description="Low complexity" evidence="1">
    <location>
        <begin position="675"/>
        <end position="686"/>
    </location>
</feature>
<organism evidence="3 4">
    <name type="scientific">Plakobranchus ocellatus</name>
    <dbReference type="NCBI Taxonomy" id="259542"/>
    <lineage>
        <taxon>Eukaryota</taxon>
        <taxon>Metazoa</taxon>
        <taxon>Spiralia</taxon>
        <taxon>Lophotrochozoa</taxon>
        <taxon>Mollusca</taxon>
        <taxon>Gastropoda</taxon>
        <taxon>Heterobranchia</taxon>
        <taxon>Euthyneura</taxon>
        <taxon>Panpulmonata</taxon>
        <taxon>Sacoglossa</taxon>
        <taxon>Placobranchoidea</taxon>
        <taxon>Plakobranchidae</taxon>
        <taxon>Plakobranchus</taxon>
    </lineage>
</organism>
<accession>A0AAV3Z044</accession>
<evidence type="ECO:0000313" key="4">
    <source>
        <dbReference type="Proteomes" id="UP000735302"/>
    </source>
</evidence>
<feature type="region of interest" description="Disordered" evidence="1">
    <location>
        <begin position="646"/>
        <end position="701"/>
    </location>
</feature>